<dbReference type="Proteomes" id="UP000271974">
    <property type="component" value="Unassembled WGS sequence"/>
</dbReference>
<comment type="caution">
    <text evidence="3">The sequence shown here is derived from an EMBL/GenBank/DDBJ whole genome shotgun (WGS) entry which is preliminary data.</text>
</comment>
<dbReference type="SUPFAM" id="SSF53474">
    <property type="entry name" value="alpha/beta-Hydrolases"/>
    <property type="match status" value="1"/>
</dbReference>
<feature type="signal peptide" evidence="1">
    <location>
        <begin position="1"/>
        <end position="21"/>
    </location>
</feature>
<dbReference type="InterPro" id="IPR029058">
    <property type="entry name" value="AB_hydrolase_fold"/>
</dbReference>
<feature type="chain" id="PRO_5018725273" description="Carboxylesterase type B domain-containing protein" evidence="1">
    <location>
        <begin position="22"/>
        <end position="129"/>
    </location>
</feature>
<evidence type="ECO:0000313" key="4">
    <source>
        <dbReference type="Proteomes" id="UP000271974"/>
    </source>
</evidence>
<proteinExistence type="predicted"/>
<dbReference type="InterPro" id="IPR002018">
    <property type="entry name" value="CarbesteraseB"/>
</dbReference>
<organism evidence="3 4">
    <name type="scientific">Elysia chlorotica</name>
    <name type="common">Eastern emerald elysia</name>
    <name type="synonym">Sea slug</name>
    <dbReference type="NCBI Taxonomy" id="188477"/>
    <lineage>
        <taxon>Eukaryota</taxon>
        <taxon>Metazoa</taxon>
        <taxon>Spiralia</taxon>
        <taxon>Lophotrochozoa</taxon>
        <taxon>Mollusca</taxon>
        <taxon>Gastropoda</taxon>
        <taxon>Heterobranchia</taxon>
        <taxon>Euthyneura</taxon>
        <taxon>Panpulmonata</taxon>
        <taxon>Sacoglossa</taxon>
        <taxon>Placobranchoidea</taxon>
        <taxon>Plakobranchidae</taxon>
        <taxon>Elysia</taxon>
    </lineage>
</organism>
<name>A0A3S1B182_ELYCH</name>
<sequence length="129" mass="13879">MAASWLLQAIYTSILSSVADPGRMTGSSDPASAHALGLGDITVLANTTAGVVRGRVDNSSQPTVFRYLGVPYAKPPVGDLRFQAPLNPDPWPGVRDAGTESAQCWQPEWYPSPTPPRNSEDCLYLNIYT</sequence>
<feature type="non-terminal residue" evidence="3">
    <location>
        <position position="129"/>
    </location>
</feature>
<gene>
    <name evidence="3" type="ORF">EGW08_014812</name>
</gene>
<evidence type="ECO:0000313" key="3">
    <source>
        <dbReference type="EMBL" id="RUS77434.1"/>
    </source>
</evidence>
<accession>A0A3S1B182</accession>
<keyword evidence="4" id="KW-1185">Reference proteome</keyword>
<reference evidence="3 4" key="1">
    <citation type="submission" date="2019-01" db="EMBL/GenBank/DDBJ databases">
        <title>A draft genome assembly of the solar-powered sea slug Elysia chlorotica.</title>
        <authorList>
            <person name="Cai H."/>
            <person name="Li Q."/>
            <person name="Fang X."/>
            <person name="Li J."/>
            <person name="Curtis N.E."/>
            <person name="Altenburger A."/>
            <person name="Shibata T."/>
            <person name="Feng M."/>
            <person name="Maeda T."/>
            <person name="Schwartz J.A."/>
            <person name="Shigenobu S."/>
            <person name="Lundholm N."/>
            <person name="Nishiyama T."/>
            <person name="Yang H."/>
            <person name="Hasebe M."/>
            <person name="Li S."/>
            <person name="Pierce S.K."/>
            <person name="Wang J."/>
        </authorList>
    </citation>
    <scope>NUCLEOTIDE SEQUENCE [LARGE SCALE GENOMIC DNA]</scope>
    <source>
        <strain evidence="3">EC2010</strain>
        <tissue evidence="3">Whole organism of an adult</tissue>
    </source>
</reference>
<dbReference type="PANTHER" id="PTHR11559">
    <property type="entry name" value="CARBOXYLESTERASE"/>
    <property type="match status" value="1"/>
</dbReference>
<protein>
    <recommendedName>
        <fullName evidence="2">Carboxylesterase type B domain-containing protein</fullName>
    </recommendedName>
</protein>
<evidence type="ECO:0000256" key="1">
    <source>
        <dbReference type="SAM" id="SignalP"/>
    </source>
</evidence>
<dbReference type="STRING" id="188477.A0A3S1B182"/>
<dbReference type="InterPro" id="IPR050309">
    <property type="entry name" value="Type-B_Carboxylest/Lipase"/>
</dbReference>
<dbReference type="AlphaFoldDB" id="A0A3S1B182"/>
<dbReference type="Gene3D" id="3.40.50.1820">
    <property type="entry name" value="alpha/beta hydrolase"/>
    <property type="match status" value="1"/>
</dbReference>
<dbReference type="OrthoDB" id="6147159at2759"/>
<dbReference type="Pfam" id="PF00135">
    <property type="entry name" value="COesterase"/>
    <property type="match status" value="1"/>
</dbReference>
<dbReference type="EMBL" id="RQTK01000581">
    <property type="protein sequence ID" value="RUS77434.1"/>
    <property type="molecule type" value="Genomic_DNA"/>
</dbReference>
<evidence type="ECO:0000259" key="2">
    <source>
        <dbReference type="Pfam" id="PF00135"/>
    </source>
</evidence>
<keyword evidence="1" id="KW-0732">Signal</keyword>
<feature type="domain" description="Carboxylesterase type B" evidence="2">
    <location>
        <begin position="45"/>
        <end position="129"/>
    </location>
</feature>